<dbReference type="EMBL" id="VSSQ01000012">
    <property type="protein sequence ID" value="MPL60363.1"/>
    <property type="molecule type" value="Genomic_DNA"/>
</dbReference>
<dbReference type="InterPro" id="IPR008513">
    <property type="entry name" value="tRNA(Met)_cyd_acetate_ligase"/>
</dbReference>
<dbReference type="HAMAP" id="MF_01539">
    <property type="entry name" value="TmcAL"/>
    <property type="match status" value="1"/>
</dbReference>
<reference evidence="1" key="1">
    <citation type="submission" date="2019-08" db="EMBL/GenBank/DDBJ databases">
        <authorList>
            <person name="Kucharzyk K."/>
            <person name="Murdoch R.W."/>
            <person name="Higgins S."/>
            <person name="Loffler F."/>
        </authorList>
    </citation>
    <scope>NUCLEOTIDE SEQUENCE</scope>
</reference>
<dbReference type="Pfam" id="PF05636">
    <property type="entry name" value="HIGH_NTase1"/>
    <property type="match status" value="1"/>
</dbReference>
<comment type="caution">
    <text evidence="1">The sequence shown here is derived from an EMBL/GenBank/DDBJ whole genome shotgun (WGS) entry which is preliminary data.</text>
</comment>
<sequence length="394" mass="43355">MAKEKTGCSYVIGIMSGNFVQRGEPALFDKWKRAEMAVKAGVDLVIELPTVFAVRSAQFFAEGGVRLLASLGLVSHLCFGAECADLEVLQAMANTGSNPENIDKMQLLMKNGTTYAAALGAVIKERSGVPIDTIAAPNNILAIEYIKAIKKYAPQLTPVAISRIYANYHDLNITAPIASATALRYEILAKKAVSHDVAKAISQEGALIINQCLQEGRGPITFSSLEKIILARLRMLTIRELENLPEVTEGLHNKIHKEALKATNIKELLSLIKSRRYPYTRLQRILIHALLGIKKADIIAFDQTGPLYAKILAFNTNGRYLLKELNKAAQIPTVVKTAAYLNSKQRALSELSSLQQMLAIDTIASDIYFLGMPNAKWNCGGWDFRLSPLYIPNR</sequence>
<accession>A0A644T0D2</accession>
<dbReference type="PANTHER" id="PTHR37825:SF1">
    <property type="entry name" value="TRNA(MET) CYTIDINE ACETATE LIGASE"/>
    <property type="match status" value="1"/>
</dbReference>
<proteinExistence type="inferred from homology"/>
<dbReference type="InterPro" id="IPR014729">
    <property type="entry name" value="Rossmann-like_a/b/a_fold"/>
</dbReference>
<evidence type="ECO:0000313" key="1">
    <source>
        <dbReference type="EMBL" id="MPL60363.1"/>
    </source>
</evidence>
<name>A0A644T0D2_9ZZZZ</name>
<evidence type="ECO:0008006" key="2">
    <source>
        <dbReference type="Google" id="ProtNLM"/>
    </source>
</evidence>
<organism evidence="1">
    <name type="scientific">bioreactor metagenome</name>
    <dbReference type="NCBI Taxonomy" id="1076179"/>
    <lineage>
        <taxon>unclassified sequences</taxon>
        <taxon>metagenomes</taxon>
        <taxon>ecological metagenomes</taxon>
    </lineage>
</organism>
<dbReference type="AlphaFoldDB" id="A0A644T0D2"/>
<dbReference type="Gene3D" id="3.40.50.620">
    <property type="entry name" value="HUPs"/>
    <property type="match status" value="1"/>
</dbReference>
<protein>
    <recommendedName>
        <fullName evidence="2">tRNA(Met) cytidine acetate ligase</fullName>
    </recommendedName>
</protein>
<dbReference type="SUPFAM" id="SSF52374">
    <property type="entry name" value="Nucleotidylyl transferase"/>
    <property type="match status" value="1"/>
</dbReference>
<gene>
    <name evidence="1" type="ORF">SDC9_05924</name>
</gene>
<dbReference type="PANTHER" id="PTHR37825">
    <property type="entry name" value="TRNA(MET) CYTIDINE ACETATE LIGASE"/>
    <property type="match status" value="1"/>
</dbReference>